<feature type="compositionally biased region" description="Low complexity" evidence="1">
    <location>
        <begin position="7"/>
        <end position="22"/>
    </location>
</feature>
<keyword evidence="2" id="KW-0812">Transmembrane</keyword>
<evidence type="ECO:0000256" key="1">
    <source>
        <dbReference type="SAM" id="MobiDB-lite"/>
    </source>
</evidence>
<dbReference type="RefSeq" id="WP_164878640.1">
    <property type="nucleotide sequence ID" value="NZ_CP034929.1"/>
</dbReference>
<evidence type="ECO:0000256" key="2">
    <source>
        <dbReference type="SAM" id="Phobius"/>
    </source>
</evidence>
<name>A0ABW1QW88_9ACTN</name>
<evidence type="ECO:0000313" key="4">
    <source>
        <dbReference type="EMBL" id="MFC6152643.1"/>
    </source>
</evidence>
<reference evidence="5" key="1">
    <citation type="journal article" date="2019" name="Int. J. Syst. Evol. Microbiol.">
        <title>The Global Catalogue of Microorganisms (GCM) 10K type strain sequencing project: providing services to taxonomists for standard genome sequencing and annotation.</title>
        <authorList>
            <consortium name="The Broad Institute Genomics Platform"/>
            <consortium name="The Broad Institute Genome Sequencing Center for Infectious Disease"/>
            <person name="Wu L."/>
            <person name="Ma J."/>
        </authorList>
    </citation>
    <scope>NUCLEOTIDE SEQUENCE [LARGE SCALE GENOMIC DNA]</scope>
    <source>
        <strain evidence="5">DFY28</strain>
    </source>
</reference>
<evidence type="ECO:0000313" key="5">
    <source>
        <dbReference type="Proteomes" id="UP001596098"/>
    </source>
</evidence>
<organism evidence="4 5">
    <name type="scientific">Nocardioides yefusunii</name>
    <dbReference type="NCBI Taxonomy" id="2500546"/>
    <lineage>
        <taxon>Bacteria</taxon>
        <taxon>Bacillati</taxon>
        <taxon>Actinomycetota</taxon>
        <taxon>Actinomycetes</taxon>
        <taxon>Propionibacteriales</taxon>
        <taxon>Nocardioidaceae</taxon>
        <taxon>Nocardioides</taxon>
    </lineage>
</organism>
<dbReference type="PANTHER" id="PTHR34473">
    <property type="entry name" value="UPF0699 TRANSMEMBRANE PROTEIN YDBS"/>
    <property type="match status" value="1"/>
</dbReference>
<keyword evidence="2" id="KW-0472">Membrane</keyword>
<keyword evidence="5" id="KW-1185">Reference proteome</keyword>
<evidence type="ECO:0000259" key="3">
    <source>
        <dbReference type="Pfam" id="PF03703"/>
    </source>
</evidence>
<dbReference type="PANTHER" id="PTHR34473:SF3">
    <property type="entry name" value="TRANSMEMBRANE PROTEIN-RELATED"/>
    <property type="match status" value="1"/>
</dbReference>
<dbReference type="InterPro" id="IPR005182">
    <property type="entry name" value="YdbS-like_PH"/>
</dbReference>
<gene>
    <name evidence="4" type="ORF">ACFPWU_03055</name>
</gene>
<comment type="caution">
    <text evidence="4">The sequence shown here is derived from an EMBL/GenBank/DDBJ whole genome shotgun (WGS) entry which is preliminary data.</text>
</comment>
<feature type="region of interest" description="Disordered" evidence="1">
    <location>
        <begin position="1"/>
        <end position="24"/>
    </location>
</feature>
<protein>
    <submittedName>
        <fullName evidence="4">PH domain-containing protein</fullName>
    </submittedName>
</protein>
<feature type="transmembrane region" description="Helical" evidence="2">
    <location>
        <begin position="78"/>
        <end position="97"/>
    </location>
</feature>
<keyword evidence="2" id="KW-1133">Transmembrane helix</keyword>
<feature type="domain" description="YdbS-like PH" evidence="3">
    <location>
        <begin position="105"/>
        <end position="179"/>
    </location>
</feature>
<accession>A0ABW1QW88</accession>
<sequence length="193" mass="20917">MNDETPRTTPEPTSAPTPAATPDVIPDAAPLLPVGLRDPAHRVSPHAVKYWRVVNTIVSVVVLAVLVPVYVIFFAGTWWATALLALIVVWCLVEVFIAPQVRHRVHRWEVDDVAVHTLSGFIDRDSRIAPVNRIQTVDTSRGFVMRRFGLTSVTVTTASSAGSISLDCLDDDVAREVVARLTALTAASEGDAT</sequence>
<proteinExistence type="predicted"/>
<dbReference type="EMBL" id="JBHSQI010000002">
    <property type="protein sequence ID" value="MFC6152643.1"/>
    <property type="molecule type" value="Genomic_DNA"/>
</dbReference>
<feature type="transmembrane region" description="Helical" evidence="2">
    <location>
        <begin position="50"/>
        <end position="72"/>
    </location>
</feature>
<dbReference type="Pfam" id="PF03703">
    <property type="entry name" value="bPH_2"/>
    <property type="match status" value="1"/>
</dbReference>
<dbReference type="Proteomes" id="UP001596098">
    <property type="component" value="Unassembled WGS sequence"/>
</dbReference>